<dbReference type="InterPro" id="IPR039420">
    <property type="entry name" value="WalR-like"/>
</dbReference>
<keyword evidence="3" id="KW-0805">Transcription regulation</keyword>
<dbReference type="InterPro" id="IPR011006">
    <property type="entry name" value="CheY-like_superfamily"/>
</dbReference>
<dbReference type="InterPro" id="IPR036388">
    <property type="entry name" value="WH-like_DNA-bd_sf"/>
</dbReference>
<evidence type="ECO:0000256" key="1">
    <source>
        <dbReference type="ARBA" id="ARBA00022553"/>
    </source>
</evidence>
<dbReference type="InterPro" id="IPR001789">
    <property type="entry name" value="Sig_transdc_resp-reg_receiver"/>
</dbReference>
<dbReference type="GO" id="GO:0032993">
    <property type="term" value="C:protein-DNA complex"/>
    <property type="evidence" value="ECO:0007669"/>
    <property type="project" value="TreeGrafter"/>
</dbReference>
<dbReference type="CDD" id="cd00383">
    <property type="entry name" value="trans_reg_C"/>
    <property type="match status" value="1"/>
</dbReference>
<accession>A0A0C5VTY1</accession>
<feature type="domain" description="OmpR/PhoB-type" evidence="9">
    <location>
        <begin position="124"/>
        <end position="219"/>
    </location>
</feature>
<dbReference type="InterPro" id="IPR016032">
    <property type="entry name" value="Sig_transdc_resp-reg_C-effctor"/>
</dbReference>
<evidence type="ECO:0000256" key="7">
    <source>
        <dbReference type="PROSITE-ProRule" id="PRU01091"/>
    </source>
</evidence>
<feature type="domain" description="Response regulatory" evidence="8">
    <location>
        <begin position="2"/>
        <end position="116"/>
    </location>
</feature>
<organism evidence="10 11">
    <name type="scientific">Gynuella sunshinyii YC6258</name>
    <dbReference type="NCBI Taxonomy" id="1445510"/>
    <lineage>
        <taxon>Bacteria</taxon>
        <taxon>Pseudomonadati</taxon>
        <taxon>Pseudomonadota</taxon>
        <taxon>Gammaproteobacteria</taxon>
        <taxon>Oceanospirillales</taxon>
        <taxon>Saccharospirillaceae</taxon>
        <taxon>Gynuella</taxon>
    </lineage>
</organism>
<dbReference type="RefSeq" id="WP_044616478.1">
    <property type="nucleotide sequence ID" value="NZ_CP007142.1"/>
</dbReference>
<dbReference type="Gene3D" id="1.10.10.10">
    <property type="entry name" value="Winged helix-like DNA-binding domain superfamily/Winged helix DNA-binding domain"/>
    <property type="match status" value="1"/>
</dbReference>
<dbReference type="Gene3D" id="6.10.250.690">
    <property type="match status" value="1"/>
</dbReference>
<dbReference type="CDD" id="cd19934">
    <property type="entry name" value="REC_OmpR_EcPhoP-like"/>
    <property type="match status" value="1"/>
</dbReference>
<dbReference type="Pfam" id="PF00486">
    <property type="entry name" value="Trans_reg_C"/>
    <property type="match status" value="1"/>
</dbReference>
<dbReference type="SMART" id="SM00448">
    <property type="entry name" value="REC"/>
    <property type="match status" value="1"/>
</dbReference>
<dbReference type="GO" id="GO:0000156">
    <property type="term" value="F:phosphorelay response regulator activity"/>
    <property type="evidence" value="ECO:0007669"/>
    <property type="project" value="TreeGrafter"/>
</dbReference>
<dbReference type="AlphaFoldDB" id="A0A0C5VTY1"/>
<sequence>MKLLLVEDDLNLVQQLKPRLNRAGYTVEVADNGVDGEFLGTEEAFDVVILDLGLPQKSGLEVLRHWRQQNLNMPVIILTARDAWHERVDGLKAGADDYLGKPFHGEELLARLEVLIRRRFGNSANQLCCSGITLNTDRQQVTNCDGETFELTGIEYRLLHYLMSNPGKVISKTELSERMYEEDQLKDSNVIEVYINRLRKLLGKSTIETRRGQGYCFKFQ</sequence>
<keyword evidence="4 7" id="KW-0238">DNA-binding</keyword>
<dbReference type="SMART" id="SM00862">
    <property type="entry name" value="Trans_reg_C"/>
    <property type="match status" value="1"/>
</dbReference>
<evidence type="ECO:0000256" key="3">
    <source>
        <dbReference type="ARBA" id="ARBA00023015"/>
    </source>
</evidence>
<protein>
    <submittedName>
        <fullName evidence="10">Response regulator consisting of a CheY-like receiver domain and a winged-helix DNA-binding domain</fullName>
    </submittedName>
</protein>
<dbReference type="InterPro" id="IPR001867">
    <property type="entry name" value="OmpR/PhoB-type_DNA-bd"/>
</dbReference>
<evidence type="ECO:0000256" key="4">
    <source>
        <dbReference type="ARBA" id="ARBA00023125"/>
    </source>
</evidence>
<evidence type="ECO:0000256" key="5">
    <source>
        <dbReference type="ARBA" id="ARBA00023163"/>
    </source>
</evidence>
<feature type="modified residue" description="4-aspartylphosphate" evidence="6">
    <location>
        <position position="51"/>
    </location>
</feature>
<evidence type="ECO:0000256" key="6">
    <source>
        <dbReference type="PROSITE-ProRule" id="PRU00169"/>
    </source>
</evidence>
<dbReference type="GO" id="GO:0005829">
    <property type="term" value="C:cytosol"/>
    <property type="evidence" value="ECO:0007669"/>
    <property type="project" value="TreeGrafter"/>
</dbReference>
<keyword evidence="5" id="KW-0804">Transcription</keyword>
<dbReference type="FunFam" id="3.40.50.2300:FF:000002">
    <property type="entry name" value="DNA-binding response regulator PhoP"/>
    <property type="match status" value="1"/>
</dbReference>
<dbReference type="PANTHER" id="PTHR48111">
    <property type="entry name" value="REGULATOR OF RPOS"/>
    <property type="match status" value="1"/>
</dbReference>
<name>A0A0C5VTY1_9GAMM</name>
<dbReference type="SUPFAM" id="SSF46894">
    <property type="entry name" value="C-terminal effector domain of the bipartite response regulators"/>
    <property type="match status" value="1"/>
</dbReference>
<keyword evidence="11" id="KW-1185">Reference proteome</keyword>
<dbReference type="EMBL" id="CP007142">
    <property type="protein sequence ID" value="AJQ93804.1"/>
    <property type="molecule type" value="Genomic_DNA"/>
</dbReference>
<dbReference type="GO" id="GO:0006355">
    <property type="term" value="P:regulation of DNA-templated transcription"/>
    <property type="evidence" value="ECO:0007669"/>
    <property type="project" value="InterPro"/>
</dbReference>
<dbReference type="PANTHER" id="PTHR48111:SF37">
    <property type="entry name" value="RESPONSE REGULATOR PROTEIN CARR"/>
    <property type="match status" value="1"/>
</dbReference>
<dbReference type="PROSITE" id="PS50110">
    <property type="entry name" value="RESPONSE_REGULATORY"/>
    <property type="match status" value="1"/>
</dbReference>
<gene>
    <name evidence="10" type="ORF">YC6258_01760</name>
</gene>
<evidence type="ECO:0000313" key="11">
    <source>
        <dbReference type="Proteomes" id="UP000032266"/>
    </source>
</evidence>
<reference evidence="10 11" key="1">
    <citation type="submission" date="2014-01" db="EMBL/GenBank/DDBJ databases">
        <title>Full genme sequencing of cellulolytic bacterium Gynuella sunshinyii YC6258T gen. nov., sp. nov.</title>
        <authorList>
            <person name="Khan H."/>
            <person name="Chung E.J."/>
            <person name="Chung Y.R."/>
        </authorList>
    </citation>
    <scope>NUCLEOTIDE SEQUENCE [LARGE SCALE GENOMIC DNA]</scope>
    <source>
        <strain evidence="10 11">YC6258</strain>
    </source>
</reference>
<dbReference type="PROSITE" id="PS51755">
    <property type="entry name" value="OMPR_PHOB"/>
    <property type="match status" value="1"/>
</dbReference>
<dbReference type="Proteomes" id="UP000032266">
    <property type="component" value="Chromosome"/>
</dbReference>
<evidence type="ECO:0000313" key="10">
    <source>
        <dbReference type="EMBL" id="AJQ93804.1"/>
    </source>
</evidence>
<proteinExistence type="predicted"/>
<dbReference type="GO" id="GO:0000976">
    <property type="term" value="F:transcription cis-regulatory region binding"/>
    <property type="evidence" value="ECO:0007669"/>
    <property type="project" value="TreeGrafter"/>
</dbReference>
<evidence type="ECO:0000256" key="2">
    <source>
        <dbReference type="ARBA" id="ARBA00023012"/>
    </source>
</evidence>
<keyword evidence="1 6" id="KW-0597">Phosphoprotein</keyword>
<dbReference type="SUPFAM" id="SSF52172">
    <property type="entry name" value="CheY-like"/>
    <property type="match status" value="1"/>
</dbReference>
<dbReference type="Gene3D" id="3.40.50.2300">
    <property type="match status" value="1"/>
</dbReference>
<feature type="DNA-binding region" description="OmpR/PhoB-type" evidence="7">
    <location>
        <begin position="124"/>
        <end position="219"/>
    </location>
</feature>
<dbReference type="STRING" id="1445510.YC6258_01760"/>
<dbReference type="KEGG" id="gsn:YC6258_01760"/>
<dbReference type="Pfam" id="PF00072">
    <property type="entry name" value="Response_reg"/>
    <property type="match status" value="1"/>
</dbReference>
<dbReference type="OrthoDB" id="9802426at2"/>
<evidence type="ECO:0000259" key="8">
    <source>
        <dbReference type="PROSITE" id="PS50110"/>
    </source>
</evidence>
<dbReference type="HOGENOM" id="CLU_000445_30_1_6"/>
<keyword evidence="2" id="KW-0902">Two-component regulatory system</keyword>
<evidence type="ECO:0000259" key="9">
    <source>
        <dbReference type="PROSITE" id="PS51755"/>
    </source>
</evidence>